<dbReference type="EMBL" id="CP013065">
    <property type="protein sequence ID" value="ALM13708.1"/>
    <property type="molecule type" value="Genomic_DNA"/>
</dbReference>
<dbReference type="KEGG" id="prf:PeribacterA2_1044"/>
<dbReference type="GO" id="GO:0030295">
    <property type="term" value="F:protein kinase activator activity"/>
    <property type="evidence" value="ECO:0007669"/>
    <property type="project" value="TreeGrafter"/>
</dbReference>
<comment type="catalytic activity">
    <reaction evidence="1">
        <text>ATP + protein L-histidine = ADP + protein N-phospho-L-histidine.</text>
        <dbReference type="EC" id="2.7.13.3"/>
    </reaction>
</comment>
<evidence type="ECO:0000256" key="13">
    <source>
        <dbReference type="SAM" id="MobiDB-lite"/>
    </source>
</evidence>
<feature type="domain" description="HAMP" evidence="17">
    <location>
        <begin position="89"/>
        <end position="141"/>
    </location>
</feature>
<dbReference type="FunFam" id="3.30.565.10:FF:000006">
    <property type="entry name" value="Sensor histidine kinase WalK"/>
    <property type="match status" value="1"/>
</dbReference>
<evidence type="ECO:0000256" key="2">
    <source>
        <dbReference type="ARBA" id="ARBA00004141"/>
    </source>
</evidence>
<dbReference type="SMART" id="SM00388">
    <property type="entry name" value="HisKA"/>
    <property type="match status" value="1"/>
</dbReference>
<evidence type="ECO:0000313" key="19">
    <source>
        <dbReference type="Proteomes" id="UP000069135"/>
    </source>
</evidence>
<dbReference type="GO" id="GO:0000155">
    <property type="term" value="F:phosphorelay sensor kinase activity"/>
    <property type="evidence" value="ECO:0007669"/>
    <property type="project" value="InterPro"/>
</dbReference>
<dbReference type="CDD" id="cd00130">
    <property type="entry name" value="PAS"/>
    <property type="match status" value="1"/>
</dbReference>
<dbReference type="PANTHER" id="PTHR42878:SF7">
    <property type="entry name" value="SENSOR HISTIDINE KINASE GLRK"/>
    <property type="match status" value="1"/>
</dbReference>
<evidence type="ECO:0000259" key="17">
    <source>
        <dbReference type="PROSITE" id="PS50885"/>
    </source>
</evidence>
<feature type="region of interest" description="Disordered" evidence="13">
    <location>
        <begin position="1"/>
        <end position="21"/>
    </location>
</feature>
<dbReference type="Gene3D" id="6.10.340.10">
    <property type="match status" value="1"/>
</dbReference>
<feature type="transmembrane region" description="Helical" evidence="14">
    <location>
        <begin position="39"/>
        <end position="58"/>
    </location>
</feature>
<protein>
    <recommendedName>
        <fullName evidence="3">histidine kinase</fullName>
        <ecNumber evidence="3">2.7.13.3</ecNumber>
    </recommendedName>
</protein>
<dbReference type="SMART" id="SM00387">
    <property type="entry name" value="HATPase_c"/>
    <property type="match status" value="1"/>
</dbReference>
<dbReference type="Gene3D" id="3.30.450.20">
    <property type="entry name" value="PAS domain"/>
    <property type="match status" value="1"/>
</dbReference>
<keyword evidence="12 14" id="KW-0472">Membrane</keyword>
<name>A0A0S1SCT6_9BACT</name>
<dbReference type="Pfam" id="PF00989">
    <property type="entry name" value="PAS"/>
    <property type="match status" value="1"/>
</dbReference>
<dbReference type="Proteomes" id="UP000069135">
    <property type="component" value="Chromosome"/>
</dbReference>
<dbReference type="SUPFAM" id="SSF47384">
    <property type="entry name" value="Homodimeric domain of signal transducing histidine kinase"/>
    <property type="match status" value="1"/>
</dbReference>
<dbReference type="PROSITE" id="PS50885">
    <property type="entry name" value="HAMP"/>
    <property type="match status" value="1"/>
</dbReference>
<reference evidence="18 19" key="2">
    <citation type="journal article" date="2016" name="PeerJ">
        <title>Analysis of five complete genome sequences for members of the class Peribacteria in the recently recognized Peregrinibacteria bacterial phylum.</title>
        <authorList>
            <person name="Anantharaman K."/>
            <person name="Brown C.T."/>
            <person name="Burstein D."/>
            <person name="Castelle C.J."/>
            <person name="Probst A.J."/>
            <person name="Thomas B.C."/>
            <person name="Williams K.H."/>
            <person name="Banfield J.F."/>
        </authorList>
    </citation>
    <scope>NUCLEOTIDE SEQUENCE [LARGE SCALE GENOMIC DNA]</scope>
    <source>
        <strain evidence="18">RIFOXYD1_FULL_PER-ii_59_16</strain>
    </source>
</reference>
<dbReference type="PANTHER" id="PTHR42878">
    <property type="entry name" value="TWO-COMPONENT HISTIDINE KINASE"/>
    <property type="match status" value="1"/>
</dbReference>
<dbReference type="PRINTS" id="PR00344">
    <property type="entry name" value="BCTRLSENSOR"/>
</dbReference>
<accession>A0A0S1SXY5</accession>
<dbReference type="InterPro" id="IPR036097">
    <property type="entry name" value="HisK_dim/P_sf"/>
</dbReference>
<evidence type="ECO:0000256" key="3">
    <source>
        <dbReference type="ARBA" id="ARBA00012438"/>
    </source>
</evidence>
<dbReference type="InterPro" id="IPR005467">
    <property type="entry name" value="His_kinase_dom"/>
</dbReference>
<feature type="transmembrane region" description="Helical" evidence="14">
    <location>
        <begin position="64"/>
        <end position="88"/>
    </location>
</feature>
<dbReference type="PROSITE" id="PS50109">
    <property type="entry name" value="HIS_KIN"/>
    <property type="match status" value="1"/>
</dbReference>
<evidence type="ECO:0000259" key="16">
    <source>
        <dbReference type="PROSITE" id="PS50112"/>
    </source>
</evidence>
<evidence type="ECO:0000256" key="1">
    <source>
        <dbReference type="ARBA" id="ARBA00000085"/>
    </source>
</evidence>
<comment type="subcellular location">
    <subcellularLocation>
        <location evidence="2">Membrane</location>
        <topology evidence="2">Multi-pass membrane protein</topology>
    </subcellularLocation>
</comment>
<proteinExistence type="predicted"/>
<evidence type="ECO:0000256" key="8">
    <source>
        <dbReference type="ARBA" id="ARBA00022777"/>
    </source>
</evidence>
<dbReference type="CDD" id="cd00082">
    <property type="entry name" value="HisKA"/>
    <property type="match status" value="1"/>
</dbReference>
<dbReference type="GO" id="GO:0007234">
    <property type="term" value="P:osmosensory signaling via phosphorelay pathway"/>
    <property type="evidence" value="ECO:0007669"/>
    <property type="project" value="TreeGrafter"/>
</dbReference>
<dbReference type="Pfam" id="PF00512">
    <property type="entry name" value="HisKA"/>
    <property type="match status" value="1"/>
</dbReference>
<dbReference type="InterPro" id="IPR035965">
    <property type="entry name" value="PAS-like_dom_sf"/>
</dbReference>
<feature type="domain" description="Histidine kinase" evidence="15">
    <location>
        <begin position="294"/>
        <end position="512"/>
    </location>
</feature>
<dbReference type="Pfam" id="PF02518">
    <property type="entry name" value="HATPase_c"/>
    <property type="match status" value="1"/>
</dbReference>
<dbReference type="EC" id="2.7.13.3" evidence="3"/>
<dbReference type="AlphaFoldDB" id="A0A0S1SCT6"/>
<dbReference type="InterPro" id="IPR000014">
    <property type="entry name" value="PAS"/>
</dbReference>
<evidence type="ECO:0000256" key="14">
    <source>
        <dbReference type="SAM" id="Phobius"/>
    </source>
</evidence>
<evidence type="ECO:0000256" key="6">
    <source>
        <dbReference type="ARBA" id="ARBA00022692"/>
    </source>
</evidence>
<dbReference type="InterPro" id="IPR003660">
    <property type="entry name" value="HAMP_dom"/>
</dbReference>
<dbReference type="GO" id="GO:0005524">
    <property type="term" value="F:ATP binding"/>
    <property type="evidence" value="ECO:0007669"/>
    <property type="project" value="UniProtKB-KW"/>
</dbReference>
<dbReference type="InterPro" id="IPR050351">
    <property type="entry name" value="BphY/WalK/GraS-like"/>
</dbReference>
<dbReference type="SMART" id="SM00091">
    <property type="entry name" value="PAS"/>
    <property type="match status" value="1"/>
</dbReference>
<dbReference type="InterPro" id="IPR013767">
    <property type="entry name" value="PAS_fold"/>
</dbReference>
<dbReference type="GO" id="GO:0016020">
    <property type="term" value="C:membrane"/>
    <property type="evidence" value="ECO:0007669"/>
    <property type="project" value="UniProtKB-SubCell"/>
</dbReference>
<evidence type="ECO:0000256" key="10">
    <source>
        <dbReference type="ARBA" id="ARBA00022989"/>
    </source>
</evidence>
<dbReference type="Gene3D" id="3.30.565.10">
    <property type="entry name" value="Histidine kinase-like ATPase, C-terminal domain"/>
    <property type="match status" value="1"/>
</dbReference>
<dbReference type="InterPro" id="IPR036890">
    <property type="entry name" value="HATPase_C_sf"/>
</dbReference>
<dbReference type="NCBIfam" id="TIGR00229">
    <property type="entry name" value="sensory_box"/>
    <property type="match status" value="1"/>
</dbReference>
<dbReference type="STRING" id="1735162.PeribacterB2_1046"/>
<evidence type="ECO:0000256" key="12">
    <source>
        <dbReference type="ARBA" id="ARBA00023136"/>
    </source>
</evidence>
<accession>A0A0S1SCT6</accession>
<reference evidence="19" key="1">
    <citation type="submission" date="2015-10" db="EMBL/GenBank/DDBJ databases">
        <title>Analysis of five complete genome sequences for members of the class Peribacteria in the recently recognized Peregrinibacteria bacterial phylum.</title>
        <authorList>
            <person name="Anantharaman K."/>
            <person name="Brown C.T."/>
            <person name="Burstein D."/>
            <person name="Castelle C.J."/>
            <person name="Probst A.J."/>
            <person name="Thomas B.C."/>
            <person name="Williams K.H."/>
            <person name="Banfield J.F."/>
        </authorList>
    </citation>
    <scope>NUCLEOTIDE SEQUENCE [LARGE SCALE GENOMIC DNA]</scope>
</reference>
<keyword evidence="7" id="KW-0547">Nucleotide-binding</keyword>
<keyword evidence="10 14" id="KW-1133">Transmembrane helix</keyword>
<organism evidence="18 19">
    <name type="scientific">Candidatus Peribacter riflensis</name>
    <dbReference type="NCBI Taxonomy" id="1735162"/>
    <lineage>
        <taxon>Bacteria</taxon>
        <taxon>Candidatus Peregrinibacteriota</taxon>
        <taxon>Candidatus Peribacteria</taxon>
        <taxon>Candidatus Peribacterales</taxon>
        <taxon>Candidatus Peribacteraceae</taxon>
        <taxon>Candidatus Peribacter</taxon>
    </lineage>
</organism>
<accession>A0A0S1SSH0</accession>
<evidence type="ECO:0000256" key="9">
    <source>
        <dbReference type="ARBA" id="ARBA00022840"/>
    </source>
</evidence>
<feature type="compositionally biased region" description="Pro residues" evidence="13">
    <location>
        <begin position="1"/>
        <end position="10"/>
    </location>
</feature>
<gene>
    <name evidence="18" type="ORF">PeribacterD1_1044</name>
</gene>
<dbReference type="SUPFAM" id="SSF55785">
    <property type="entry name" value="PYP-like sensor domain (PAS domain)"/>
    <property type="match status" value="1"/>
</dbReference>
<evidence type="ECO:0000259" key="15">
    <source>
        <dbReference type="PROSITE" id="PS50109"/>
    </source>
</evidence>
<evidence type="ECO:0000313" key="18">
    <source>
        <dbReference type="EMBL" id="ALM13708.1"/>
    </source>
</evidence>
<keyword evidence="11" id="KW-0902">Two-component regulatory system</keyword>
<keyword evidence="5" id="KW-0808">Transferase</keyword>
<keyword evidence="6 14" id="KW-0812">Transmembrane</keyword>
<evidence type="ECO:0000256" key="4">
    <source>
        <dbReference type="ARBA" id="ARBA00022553"/>
    </source>
</evidence>
<dbReference type="PROSITE" id="PS50112">
    <property type="entry name" value="PAS"/>
    <property type="match status" value="1"/>
</dbReference>
<accession>A0A0S1SQB5</accession>
<evidence type="ECO:0000256" key="5">
    <source>
        <dbReference type="ARBA" id="ARBA00022679"/>
    </source>
</evidence>
<keyword evidence="9" id="KW-0067">ATP-binding</keyword>
<dbReference type="InterPro" id="IPR003661">
    <property type="entry name" value="HisK_dim/P_dom"/>
</dbReference>
<feature type="domain" description="PAS" evidence="16">
    <location>
        <begin position="162"/>
        <end position="209"/>
    </location>
</feature>
<dbReference type="GO" id="GO:0000156">
    <property type="term" value="F:phosphorelay response regulator activity"/>
    <property type="evidence" value="ECO:0007669"/>
    <property type="project" value="TreeGrafter"/>
</dbReference>
<dbReference type="Gene3D" id="1.10.287.130">
    <property type="match status" value="1"/>
</dbReference>
<dbReference type="SUPFAM" id="SSF55874">
    <property type="entry name" value="ATPase domain of HSP90 chaperone/DNA topoisomerase II/histidine kinase"/>
    <property type="match status" value="1"/>
</dbReference>
<keyword evidence="8 18" id="KW-0418">Kinase</keyword>
<dbReference type="InterPro" id="IPR004358">
    <property type="entry name" value="Sig_transdc_His_kin-like_C"/>
</dbReference>
<keyword evidence="4" id="KW-0597">Phosphoprotein</keyword>
<evidence type="ECO:0000256" key="11">
    <source>
        <dbReference type="ARBA" id="ARBA00023012"/>
    </source>
</evidence>
<dbReference type="InterPro" id="IPR003594">
    <property type="entry name" value="HATPase_dom"/>
</dbReference>
<evidence type="ECO:0000256" key="7">
    <source>
        <dbReference type="ARBA" id="ARBA00022741"/>
    </source>
</evidence>
<sequence>MQAPLAPPRPDPPRTSARGETQRRTGFGMSIFWRTMRQFALLATFSVVLFSGATAIAARPLPAFLGSLFLLLGVLVFTLAVALAYFLARGLTGPIVSLSRRVARLGPDHWSYQPAENTTDEVGTLEAVVADMAHRLERGYLYLQGEVEKRTAELKEQYLKDRTILSSIHHGVIVTDPQGRVIDANPAAVQMMGQSRLEEIHGRSVVEVLRLSHHHQFLPEQEHPVMHCLKSRTEVRPHPQEQSSLERPDHSRIPVMLIASPLLSEDQLLGVVVVFHDVTEERKLDYMKSEFISLASHQLRTPLSTISWYVELLQTDDRDKLTETQKAYVDEMHVAGQRMARLIDALLHVSRLEGGGITPMKQNVDLVALIRDVAEDERALAKDRKISMELRLPSGLTLVTDPTLVQIILHNIISNAVKYSEAGDSIGISLSQTEETVAVTVQDTGVGIPEKEQRYLFTRLFRASNATKVDTTGSGLGLYISRMLAEQLKGRISFLSTEGKGTSFMLELPLENPKKPDAPSAEGS</sequence>
<accession>A0A0S1SLG7</accession>